<dbReference type="Proteomes" id="UP000541444">
    <property type="component" value="Unassembled WGS sequence"/>
</dbReference>
<dbReference type="GO" id="GO:0009658">
    <property type="term" value="P:chloroplast organization"/>
    <property type="evidence" value="ECO:0007669"/>
    <property type="project" value="TreeGrafter"/>
</dbReference>
<dbReference type="InterPro" id="IPR036366">
    <property type="entry name" value="PGBDSf"/>
</dbReference>
<dbReference type="GO" id="GO:0009507">
    <property type="term" value="C:chloroplast"/>
    <property type="evidence" value="ECO:0007669"/>
    <property type="project" value="TreeGrafter"/>
</dbReference>
<dbReference type="EMBL" id="JACGCM010002399">
    <property type="protein sequence ID" value="KAF6140171.1"/>
    <property type="molecule type" value="Genomic_DNA"/>
</dbReference>
<accession>A0A7J7LBW5</accession>
<keyword evidence="3" id="KW-1185">Reference proteome</keyword>
<dbReference type="InterPro" id="IPR036410">
    <property type="entry name" value="HSP_DnaJ_Cys-rich_dom_sf"/>
</dbReference>
<dbReference type="PANTHER" id="PTHR15852:SF16">
    <property type="entry name" value="PROTEIN DISULFIDE ISOMERASE PTAC5, CHLOROPLASTIC"/>
    <property type="match status" value="1"/>
</dbReference>
<organism evidence="2 3">
    <name type="scientific">Kingdonia uniflora</name>
    <dbReference type="NCBI Taxonomy" id="39325"/>
    <lineage>
        <taxon>Eukaryota</taxon>
        <taxon>Viridiplantae</taxon>
        <taxon>Streptophyta</taxon>
        <taxon>Embryophyta</taxon>
        <taxon>Tracheophyta</taxon>
        <taxon>Spermatophyta</taxon>
        <taxon>Magnoliopsida</taxon>
        <taxon>Ranunculales</taxon>
        <taxon>Circaeasteraceae</taxon>
        <taxon>Kingdonia</taxon>
    </lineage>
</organism>
<dbReference type="InterPro" id="IPR036365">
    <property type="entry name" value="PGBD-like_sf"/>
</dbReference>
<dbReference type="SUPFAM" id="SSF57938">
    <property type="entry name" value="DnaJ/Hsp40 cysteine-rich domain"/>
    <property type="match status" value="1"/>
</dbReference>
<comment type="caution">
    <text evidence="2">The sequence shown here is derived from an EMBL/GenBank/DDBJ whole genome shotgun (WGS) entry which is preliminary data.</text>
</comment>
<proteinExistence type="predicted"/>
<feature type="domain" description="Peptidoglycan binding-like" evidence="1">
    <location>
        <begin position="190"/>
        <end position="248"/>
    </location>
</feature>
<dbReference type="GO" id="GO:0003756">
    <property type="term" value="F:protein disulfide isomerase activity"/>
    <property type="evidence" value="ECO:0007669"/>
    <property type="project" value="TreeGrafter"/>
</dbReference>
<dbReference type="InterPro" id="IPR002477">
    <property type="entry name" value="Peptidoglycan-bd-like"/>
</dbReference>
<dbReference type="PANTHER" id="PTHR15852">
    <property type="entry name" value="PLASTID TRANSCRIPTIONALLY ACTIVE PROTEIN"/>
    <property type="match status" value="1"/>
</dbReference>
<dbReference type="OrthoDB" id="1001489at2759"/>
<dbReference type="AlphaFoldDB" id="A0A7J7LBW5"/>
<dbReference type="Pfam" id="PF01471">
    <property type="entry name" value="PG_binding_1"/>
    <property type="match status" value="1"/>
</dbReference>
<evidence type="ECO:0000259" key="1">
    <source>
        <dbReference type="Pfam" id="PF01471"/>
    </source>
</evidence>
<evidence type="ECO:0000313" key="2">
    <source>
        <dbReference type="EMBL" id="KAF6140171.1"/>
    </source>
</evidence>
<dbReference type="Gene3D" id="1.10.101.10">
    <property type="entry name" value="PGBD-like superfamily/PGBD"/>
    <property type="match status" value="1"/>
</dbReference>
<dbReference type="SUPFAM" id="SSF47090">
    <property type="entry name" value="PGBD-like"/>
    <property type="match status" value="1"/>
</dbReference>
<name>A0A7J7LBW5_9MAGN</name>
<protein>
    <recommendedName>
        <fullName evidence="1">Peptidoglycan binding-like domain-containing protein</fullName>
    </recommendedName>
</protein>
<evidence type="ECO:0000313" key="3">
    <source>
        <dbReference type="Proteomes" id="UP000541444"/>
    </source>
</evidence>
<gene>
    <name evidence="2" type="ORF">GIB67_028977</name>
</gene>
<sequence>MASFRSLSLHLQPPPSPSPLYLLRTRTQTPSKLTHTKFRFQQPHFKKLLIFASSNQPSSWEKEREETRWLREEQRWLREEQRWVRQESRWNSERELLLEEIASLKLRIQGLDRQGSSSGIRSVIEVIKEKPSDLNLIVENGSGSNSTMLLESEVVKEMVESVKDIEVSESIGGEKMKKKGIASLRVGSEGEDVRSMQEELQKLGFYSGEEDMEYSSFSSGTLRAVKTWQASIDVAEDGIMTAELLETLLMENGIDDTKLKSIANSANGAPVASVTKISETKNVVKESGAKEVDESYHKVFLLGENRWEEPSRLRGRDKPIAGTKCVPCRGEGRVMCTECDGSGEPNIEEQFMEWVDDRMKCPYCEGLGYTICDVCDGKTVIPT</sequence>
<reference evidence="2 3" key="1">
    <citation type="journal article" date="2020" name="IScience">
        <title>Genome Sequencing of the Endangered Kingdonia uniflora (Circaeasteraceae, Ranunculales) Reveals Potential Mechanisms of Evolutionary Specialization.</title>
        <authorList>
            <person name="Sun Y."/>
            <person name="Deng T."/>
            <person name="Zhang A."/>
            <person name="Moore M.J."/>
            <person name="Landis J.B."/>
            <person name="Lin N."/>
            <person name="Zhang H."/>
            <person name="Zhang X."/>
            <person name="Huang J."/>
            <person name="Zhang X."/>
            <person name="Sun H."/>
            <person name="Wang H."/>
        </authorList>
    </citation>
    <scope>NUCLEOTIDE SEQUENCE [LARGE SCALE GENOMIC DNA]</scope>
    <source>
        <strain evidence="2">TB1705</strain>
        <tissue evidence="2">Leaf</tissue>
    </source>
</reference>